<name>A0ABW1ER43_9ACTN</name>
<organism evidence="1 2">
    <name type="scientific">Kitasatospora aburaviensis</name>
    <dbReference type="NCBI Taxonomy" id="67265"/>
    <lineage>
        <taxon>Bacteria</taxon>
        <taxon>Bacillati</taxon>
        <taxon>Actinomycetota</taxon>
        <taxon>Actinomycetes</taxon>
        <taxon>Kitasatosporales</taxon>
        <taxon>Streptomycetaceae</taxon>
        <taxon>Kitasatospora</taxon>
    </lineage>
</organism>
<sequence length="93" mass="10042">MSGLDLRIDRLVLGADVPAEHRHRIEGITHRALAVFETLARAELVRLGAHGGRARLDTLSGGEVAVDLAREGDEEVAGRIARAWLDTLRLALG</sequence>
<accession>A0ABW1ER43</accession>
<keyword evidence="2" id="KW-1185">Reference proteome</keyword>
<evidence type="ECO:0000313" key="1">
    <source>
        <dbReference type="EMBL" id="MFC5884490.1"/>
    </source>
</evidence>
<gene>
    <name evidence="1" type="ORF">ACFP0N_05735</name>
</gene>
<dbReference type="Proteomes" id="UP001596067">
    <property type="component" value="Unassembled WGS sequence"/>
</dbReference>
<proteinExistence type="predicted"/>
<comment type="caution">
    <text evidence="1">The sequence shown here is derived from an EMBL/GenBank/DDBJ whole genome shotgun (WGS) entry which is preliminary data.</text>
</comment>
<dbReference type="RefSeq" id="WP_313762607.1">
    <property type="nucleotide sequence ID" value="NZ_BAAAVH010000110.1"/>
</dbReference>
<dbReference type="EMBL" id="JBHSOD010000004">
    <property type="protein sequence ID" value="MFC5884490.1"/>
    <property type="molecule type" value="Genomic_DNA"/>
</dbReference>
<reference evidence="2" key="1">
    <citation type="journal article" date="2019" name="Int. J. Syst. Evol. Microbiol.">
        <title>The Global Catalogue of Microorganisms (GCM) 10K type strain sequencing project: providing services to taxonomists for standard genome sequencing and annotation.</title>
        <authorList>
            <consortium name="The Broad Institute Genomics Platform"/>
            <consortium name="The Broad Institute Genome Sequencing Center for Infectious Disease"/>
            <person name="Wu L."/>
            <person name="Ma J."/>
        </authorList>
    </citation>
    <scope>NUCLEOTIDE SEQUENCE [LARGE SCALE GENOMIC DNA]</scope>
    <source>
        <strain evidence="2">CGMCC 4.1469</strain>
    </source>
</reference>
<protein>
    <submittedName>
        <fullName evidence="1">Uncharacterized protein</fullName>
    </submittedName>
</protein>
<evidence type="ECO:0000313" key="2">
    <source>
        <dbReference type="Proteomes" id="UP001596067"/>
    </source>
</evidence>